<evidence type="ECO:0000259" key="8">
    <source>
        <dbReference type="PROSITE" id="PS50888"/>
    </source>
</evidence>
<comment type="subcellular location">
    <subcellularLocation>
        <location evidence="1">Nucleus</location>
    </subcellularLocation>
</comment>
<keyword evidence="4" id="KW-0804">Transcription</keyword>
<keyword evidence="6" id="KW-0175">Coiled coil</keyword>
<dbReference type="AlphaFoldDB" id="A0A8J5CAX9"/>
<dbReference type="Proteomes" id="UP000734854">
    <property type="component" value="Unassembled WGS sequence"/>
</dbReference>
<keyword evidence="3" id="KW-0805">Transcription regulation</keyword>
<keyword evidence="10" id="KW-1185">Reference proteome</keyword>
<evidence type="ECO:0000313" key="9">
    <source>
        <dbReference type="EMBL" id="KAG6469939.1"/>
    </source>
</evidence>
<dbReference type="EMBL" id="JACMSC010000021">
    <property type="protein sequence ID" value="KAG6469939.1"/>
    <property type="molecule type" value="Genomic_DNA"/>
</dbReference>
<proteinExistence type="inferred from homology"/>
<feature type="compositionally biased region" description="Basic and acidic residues" evidence="7">
    <location>
        <begin position="80"/>
        <end position="92"/>
    </location>
</feature>
<dbReference type="GO" id="GO:0046983">
    <property type="term" value="F:protein dimerization activity"/>
    <property type="evidence" value="ECO:0007669"/>
    <property type="project" value="InterPro"/>
</dbReference>
<feature type="coiled-coil region" evidence="6">
    <location>
        <begin position="149"/>
        <end position="176"/>
    </location>
</feature>
<dbReference type="PANTHER" id="PTHR31945:SF11">
    <property type="entry name" value="TRANSCRIPTION FACTOR ABORTED MICROSPORES"/>
    <property type="match status" value="1"/>
</dbReference>
<evidence type="ECO:0000256" key="2">
    <source>
        <dbReference type="ARBA" id="ARBA00005510"/>
    </source>
</evidence>
<evidence type="ECO:0000256" key="5">
    <source>
        <dbReference type="ARBA" id="ARBA00023242"/>
    </source>
</evidence>
<dbReference type="Pfam" id="PF22754">
    <property type="entry name" value="bHLH-TF_ACT-like_plant"/>
    <property type="match status" value="1"/>
</dbReference>
<evidence type="ECO:0000256" key="1">
    <source>
        <dbReference type="ARBA" id="ARBA00004123"/>
    </source>
</evidence>
<evidence type="ECO:0000256" key="4">
    <source>
        <dbReference type="ARBA" id="ARBA00023163"/>
    </source>
</evidence>
<comment type="similarity">
    <text evidence="2">Belongs to the bHLH protein family.</text>
</comment>
<organism evidence="9 10">
    <name type="scientific">Zingiber officinale</name>
    <name type="common">Ginger</name>
    <name type="synonym">Amomum zingiber</name>
    <dbReference type="NCBI Taxonomy" id="94328"/>
    <lineage>
        <taxon>Eukaryota</taxon>
        <taxon>Viridiplantae</taxon>
        <taxon>Streptophyta</taxon>
        <taxon>Embryophyta</taxon>
        <taxon>Tracheophyta</taxon>
        <taxon>Spermatophyta</taxon>
        <taxon>Magnoliopsida</taxon>
        <taxon>Liliopsida</taxon>
        <taxon>Zingiberales</taxon>
        <taxon>Zingiberaceae</taxon>
        <taxon>Zingiber</taxon>
    </lineage>
</organism>
<dbReference type="InterPro" id="IPR054502">
    <property type="entry name" value="bHLH-TF_ACT-like_plant"/>
</dbReference>
<dbReference type="PANTHER" id="PTHR31945">
    <property type="entry name" value="TRANSCRIPTION FACTOR SCREAM2-RELATED"/>
    <property type="match status" value="1"/>
</dbReference>
<evidence type="ECO:0000313" key="10">
    <source>
        <dbReference type="Proteomes" id="UP000734854"/>
    </source>
</evidence>
<comment type="caution">
    <text evidence="9">The sequence shown here is derived from an EMBL/GenBank/DDBJ whole genome shotgun (WGS) entry which is preliminary data.</text>
</comment>
<accession>A0A8J5CAX9</accession>
<sequence length="367" mass="41230">MAAGARNLAWDLLVDNQPPLYSQNFDFFRKEDHHEGFIPAGVNPPGSVLLQESLVNSLHRGSLGGESSVSREMATQCKECSVKAEGEGRVESGSELGSDDEEEQGTRRHGKHSKNLHAERRRRKKLNDRLYALRALVPKISKMDKASILGDAIEYVMELKRQVKNLEDELEETNHDGEGHGKQITGEIPANLNAWMSQAADRDDSTNNSRMVTGDADKPSAAAIKRNHESMSNGDKDQQMEPQVEVRRLEANEFFLQVLCEHKQGGFARLMEAVSSLGMEVSNASVTTFGSLILSVFRAERRDDEEVVQAEELRDLLLEVTRGPPRLWPESMENGGGGGEQKCRRRLRDHPIDFDHQQFQFLHHQQP</sequence>
<feature type="region of interest" description="Disordered" evidence="7">
    <location>
        <begin position="80"/>
        <end position="123"/>
    </location>
</feature>
<feature type="domain" description="BHLH" evidence="8">
    <location>
        <begin position="110"/>
        <end position="159"/>
    </location>
</feature>
<evidence type="ECO:0000256" key="7">
    <source>
        <dbReference type="SAM" id="MobiDB-lite"/>
    </source>
</evidence>
<keyword evidence="5" id="KW-0539">Nucleus</keyword>
<feature type="compositionally biased region" description="Basic residues" evidence="7">
    <location>
        <begin position="107"/>
        <end position="123"/>
    </location>
</feature>
<dbReference type="InterPro" id="IPR051358">
    <property type="entry name" value="TF_AMS/ICE1/BHLH6-like"/>
</dbReference>
<feature type="region of interest" description="Disordered" evidence="7">
    <location>
        <begin position="200"/>
        <end position="221"/>
    </location>
</feature>
<gene>
    <name evidence="9" type="ORF">ZIOFF_070874</name>
</gene>
<dbReference type="GO" id="GO:0003700">
    <property type="term" value="F:DNA-binding transcription factor activity"/>
    <property type="evidence" value="ECO:0007669"/>
    <property type="project" value="TreeGrafter"/>
</dbReference>
<evidence type="ECO:0000256" key="6">
    <source>
        <dbReference type="SAM" id="Coils"/>
    </source>
</evidence>
<dbReference type="InterPro" id="IPR036638">
    <property type="entry name" value="HLH_DNA-bd_sf"/>
</dbReference>
<dbReference type="Gene3D" id="4.10.280.10">
    <property type="entry name" value="Helix-loop-helix DNA-binding domain"/>
    <property type="match status" value="1"/>
</dbReference>
<dbReference type="GO" id="GO:0043565">
    <property type="term" value="F:sequence-specific DNA binding"/>
    <property type="evidence" value="ECO:0007669"/>
    <property type="project" value="TreeGrafter"/>
</dbReference>
<reference evidence="9 10" key="1">
    <citation type="submission" date="2020-08" db="EMBL/GenBank/DDBJ databases">
        <title>Plant Genome Project.</title>
        <authorList>
            <person name="Zhang R.-G."/>
        </authorList>
    </citation>
    <scope>NUCLEOTIDE SEQUENCE [LARGE SCALE GENOMIC DNA]</scope>
    <source>
        <tissue evidence="9">Rhizome</tissue>
    </source>
</reference>
<dbReference type="SUPFAM" id="SSF47459">
    <property type="entry name" value="HLH, helix-loop-helix DNA-binding domain"/>
    <property type="match status" value="1"/>
</dbReference>
<dbReference type="PROSITE" id="PS50888">
    <property type="entry name" value="BHLH"/>
    <property type="match status" value="1"/>
</dbReference>
<protein>
    <recommendedName>
        <fullName evidence="8">BHLH domain-containing protein</fullName>
    </recommendedName>
</protein>
<dbReference type="Pfam" id="PF00010">
    <property type="entry name" value="HLH"/>
    <property type="match status" value="1"/>
</dbReference>
<dbReference type="InterPro" id="IPR011598">
    <property type="entry name" value="bHLH_dom"/>
</dbReference>
<dbReference type="CDD" id="cd11443">
    <property type="entry name" value="bHLH_AtAMS_like"/>
    <property type="match status" value="1"/>
</dbReference>
<name>A0A8J5CAX9_ZINOF</name>
<dbReference type="SMART" id="SM00353">
    <property type="entry name" value="HLH"/>
    <property type="match status" value="1"/>
</dbReference>
<evidence type="ECO:0000256" key="3">
    <source>
        <dbReference type="ARBA" id="ARBA00023015"/>
    </source>
</evidence>
<dbReference type="GO" id="GO:0005634">
    <property type="term" value="C:nucleus"/>
    <property type="evidence" value="ECO:0007669"/>
    <property type="project" value="UniProtKB-SubCell"/>
</dbReference>